<feature type="transmembrane region" description="Helical" evidence="6">
    <location>
        <begin position="342"/>
        <end position="374"/>
    </location>
</feature>
<dbReference type="Proteomes" id="UP001159364">
    <property type="component" value="Linkage Group LG07"/>
</dbReference>
<protein>
    <recommendedName>
        <fullName evidence="6">Protein DETOXIFICATION</fullName>
    </recommendedName>
    <alternativeName>
        <fullName evidence="6">Multidrug and toxic compound extrusion protein</fullName>
    </alternativeName>
</protein>
<feature type="transmembrane region" description="Helical" evidence="6">
    <location>
        <begin position="301"/>
        <end position="321"/>
    </location>
</feature>
<evidence type="ECO:0000256" key="3">
    <source>
        <dbReference type="ARBA" id="ARBA00022692"/>
    </source>
</evidence>
<organism evidence="7 8">
    <name type="scientific">Erythroxylum novogranatense</name>
    <dbReference type="NCBI Taxonomy" id="1862640"/>
    <lineage>
        <taxon>Eukaryota</taxon>
        <taxon>Viridiplantae</taxon>
        <taxon>Streptophyta</taxon>
        <taxon>Embryophyta</taxon>
        <taxon>Tracheophyta</taxon>
        <taxon>Spermatophyta</taxon>
        <taxon>Magnoliopsida</taxon>
        <taxon>eudicotyledons</taxon>
        <taxon>Gunneridae</taxon>
        <taxon>Pentapetalae</taxon>
        <taxon>rosids</taxon>
        <taxon>fabids</taxon>
        <taxon>Malpighiales</taxon>
        <taxon>Erythroxylaceae</taxon>
        <taxon>Erythroxylum</taxon>
    </lineage>
</organism>
<name>A0AAV8SVZ3_9ROSI</name>
<evidence type="ECO:0000256" key="4">
    <source>
        <dbReference type="ARBA" id="ARBA00022989"/>
    </source>
</evidence>
<dbReference type="CDD" id="cd13132">
    <property type="entry name" value="MATE_eukaryotic"/>
    <property type="match status" value="1"/>
</dbReference>
<evidence type="ECO:0000256" key="1">
    <source>
        <dbReference type="ARBA" id="ARBA00004141"/>
    </source>
</evidence>
<keyword evidence="4 6" id="KW-1133">Transmembrane helix</keyword>
<feature type="transmembrane region" description="Helical" evidence="6">
    <location>
        <begin position="418"/>
        <end position="438"/>
    </location>
</feature>
<evidence type="ECO:0000256" key="6">
    <source>
        <dbReference type="RuleBase" id="RU004914"/>
    </source>
</evidence>
<dbReference type="GO" id="GO:0015297">
    <property type="term" value="F:antiporter activity"/>
    <property type="evidence" value="ECO:0007669"/>
    <property type="project" value="InterPro"/>
</dbReference>
<keyword evidence="5 6" id="KW-0472">Membrane</keyword>
<dbReference type="AlphaFoldDB" id="A0AAV8SVZ3"/>
<gene>
    <name evidence="7" type="ORF">K2173_000258</name>
</gene>
<evidence type="ECO:0000256" key="5">
    <source>
        <dbReference type="ARBA" id="ARBA00023136"/>
    </source>
</evidence>
<comment type="similarity">
    <text evidence="2 6">Belongs to the multi antimicrobial extrusion (MATE) (TC 2.A.66.1) family.</text>
</comment>
<evidence type="ECO:0000313" key="7">
    <source>
        <dbReference type="EMBL" id="KAJ8758537.1"/>
    </source>
</evidence>
<evidence type="ECO:0000256" key="2">
    <source>
        <dbReference type="ARBA" id="ARBA00010199"/>
    </source>
</evidence>
<feature type="transmembrane region" description="Helical" evidence="6">
    <location>
        <begin position="123"/>
        <end position="143"/>
    </location>
</feature>
<feature type="transmembrane region" description="Helical" evidence="6">
    <location>
        <begin position="155"/>
        <end position="177"/>
    </location>
</feature>
<dbReference type="Pfam" id="PF01554">
    <property type="entry name" value="MatE"/>
    <property type="match status" value="2"/>
</dbReference>
<comment type="caution">
    <text evidence="7">The sequence shown here is derived from an EMBL/GenBank/DDBJ whole genome shotgun (WGS) entry which is preliminary data.</text>
</comment>
<reference evidence="7 8" key="1">
    <citation type="submission" date="2021-09" db="EMBL/GenBank/DDBJ databases">
        <title>Genomic insights and catalytic innovation underlie evolution of tropane alkaloids biosynthesis.</title>
        <authorList>
            <person name="Wang Y.-J."/>
            <person name="Tian T."/>
            <person name="Huang J.-P."/>
            <person name="Huang S.-X."/>
        </authorList>
    </citation>
    <scope>NUCLEOTIDE SEQUENCE [LARGE SCALE GENOMIC DNA]</scope>
    <source>
        <strain evidence="7">KIB-2018</strain>
        <tissue evidence="7">Leaf</tissue>
    </source>
</reference>
<feature type="transmembrane region" description="Helical" evidence="6">
    <location>
        <begin position="444"/>
        <end position="470"/>
    </location>
</feature>
<feature type="transmembrane region" description="Helical" evidence="6">
    <location>
        <begin position="386"/>
        <end position="406"/>
    </location>
</feature>
<dbReference type="EMBL" id="JAIWQS010000007">
    <property type="protein sequence ID" value="KAJ8758537.1"/>
    <property type="molecule type" value="Genomic_DNA"/>
</dbReference>
<feature type="transmembrane region" description="Helical" evidence="6">
    <location>
        <begin position="189"/>
        <end position="212"/>
    </location>
</feature>
<dbReference type="PANTHER" id="PTHR11206">
    <property type="entry name" value="MULTIDRUG RESISTANCE PROTEIN"/>
    <property type="match status" value="1"/>
</dbReference>
<dbReference type="InterPro" id="IPR045069">
    <property type="entry name" value="MATE_euk"/>
</dbReference>
<comment type="subcellular location">
    <subcellularLocation>
        <location evidence="1">Membrane</location>
        <topology evidence="1">Multi-pass membrane protein</topology>
    </subcellularLocation>
</comment>
<feature type="transmembrane region" description="Helical" evidence="6">
    <location>
        <begin position="218"/>
        <end position="241"/>
    </location>
</feature>
<dbReference type="GO" id="GO:0016020">
    <property type="term" value="C:membrane"/>
    <property type="evidence" value="ECO:0007669"/>
    <property type="project" value="UniProtKB-SubCell"/>
</dbReference>
<evidence type="ECO:0000313" key="8">
    <source>
        <dbReference type="Proteomes" id="UP001159364"/>
    </source>
</evidence>
<feature type="transmembrane region" description="Helical" evidence="6">
    <location>
        <begin position="262"/>
        <end position="281"/>
    </location>
</feature>
<dbReference type="InterPro" id="IPR002528">
    <property type="entry name" value="MATE_fam"/>
</dbReference>
<dbReference type="GO" id="GO:0042910">
    <property type="term" value="F:xenobiotic transmembrane transporter activity"/>
    <property type="evidence" value="ECO:0007669"/>
    <property type="project" value="InterPro"/>
</dbReference>
<feature type="transmembrane region" description="Helical" evidence="6">
    <location>
        <begin position="44"/>
        <end position="69"/>
    </location>
</feature>
<keyword evidence="3 6" id="KW-0812">Transmembrane</keyword>
<accession>A0AAV8SVZ3</accession>
<dbReference type="GO" id="GO:1990961">
    <property type="term" value="P:xenobiotic detoxification by transmembrane export across the plasma membrane"/>
    <property type="evidence" value="ECO:0007669"/>
    <property type="project" value="InterPro"/>
</dbReference>
<keyword evidence="8" id="KW-1185">Reference proteome</keyword>
<sequence length="491" mass="52863">MGDRNKILEESLLVKDGGVERQEQGRVVVVGLRWQVLVPELKQVCYIAGPMVAVTLLQYLLQVICLMMVGHLDELSLSSTAIAISLSSVSGYIVLLGMASALETLCGQAYGAQEYHKLGIETNTAIFCSLLFSIPLSVLWIFMGKLLVLIGQDPAISHKAGTFLACLTPGLFGHAVLQPLIRYYQVQSLVIPLLIGSGVALCIHVPLCWALVNKTGLGNNGAAFAMCISIWLNAIFLGVYMKISSVCAKTRAPFTREAFRGVGKFFRFAIPSALMICLESWSFELVVLLSGLLPNPEIETSVLSVCLTTISTLFSVANALGAAVSTRVSNELGAGNPQGARIAVYVVMSLAMIETLALSSILFACRSFFGYAFSNDEKVVNYVTKMTPLVCISVILDSLLGTLSGVSRGCGWQHIGAYINLGAYYLLGVPAAAILGFPLNLRGYGLWIGVQLGSSVQIVLLAIVTSCTNWEKQVNKARERIFEGRSEVDKV</sequence>
<feature type="transmembrane region" description="Helical" evidence="6">
    <location>
        <begin position="81"/>
        <end position="102"/>
    </location>
</feature>
<dbReference type="NCBIfam" id="TIGR00797">
    <property type="entry name" value="matE"/>
    <property type="match status" value="1"/>
</dbReference>
<proteinExistence type="inferred from homology"/>